<dbReference type="GeneID" id="61294466"/>
<evidence type="ECO:0000313" key="3">
    <source>
        <dbReference type="Proteomes" id="UP000182660"/>
    </source>
</evidence>
<feature type="domain" description="Mor transcription activator" evidence="1">
    <location>
        <begin position="33"/>
        <end position="135"/>
    </location>
</feature>
<dbReference type="Pfam" id="PF08765">
    <property type="entry name" value="Mor"/>
    <property type="match status" value="1"/>
</dbReference>
<comment type="caution">
    <text evidence="2">The sequence shown here is derived from an EMBL/GenBank/DDBJ whole genome shotgun (WGS) entry which is preliminary data.</text>
</comment>
<dbReference type="RefSeq" id="WP_045111276.1">
    <property type="nucleotide sequence ID" value="NZ_CAWQZC010000101.1"/>
</dbReference>
<dbReference type="InterPro" id="IPR014875">
    <property type="entry name" value="Mor_transcription_activator"/>
</dbReference>
<dbReference type="PANTHER" id="PTHR37812">
    <property type="entry name" value="MU-LIKE PROPHAGE FLUMU PROTEIN C"/>
    <property type="match status" value="1"/>
</dbReference>
<dbReference type="InterPro" id="IPR009057">
    <property type="entry name" value="Homeodomain-like_sf"/>
</dbReference>
<evidence type="ECO:0000259" key="1">
    <source>
        <dbReference type="Pfam" id="PF08765"/>
    </source>
</evidence>
<dbReference type="PANTHER" id="PTHR37812:SF1">
    <property type="entry name" value="MU-LIKE PROPHAGE FLUMU PROTEIN C"/>
    <property type="match status" value="1"/>
</dbReference>
<accession>A0ABY1HCI2</accession>
<protein>
    <submittedName>
        <fullName evidence="2">Transcriptional regulator</fullName>
    </submittedName>
</protein>
<gene>
    <name evidence="2" type="ORF">MT2528_0797</name>
</gene>
<keyword evidence="3" id="KW-1185">Reference proteome</keyword>
<name>A0ABY1HCI2_9GAMM</name>
<organism evidence="2 3">
    <name type="scientific">Moritella viscosa</name>
    <dbReference type="NCBI Taxonomy" id="80854"/>
    <lineage>
        <taxon>Bacteria</taxon>
        <taxon>Pseudomonadati</taxon>
        <taxon>Pseudomonadota</taxon>
        <taxon>Gammaproteobacteria</taxon>
        <taxon>Alteromonadales</taxon>
        <taxon>Moritellaceae</taxon>
        <taxon>Moritella</taxon>
    </lineage>
</organism>
<reference evidence="2 3" key="1">
    <citation type="submission" date="2016-11" db="EMBL/GenBank/DDBJ databases">
        <authorList>
            <person name="Klemetsen T."/>
        </authorList>
    </citation>
    <scope>NUCLEOTIDE SEQUENCE [LARGE SCALE GENOMIC DNA]</scope>
    <source>
        <strain evidence="2">MT 2528</strain>
    </source>
</reference>
<dbReference type="Proteomes" id="UP000182660">
    <property type="component" value="Unassembled WGS sequence"/>
</dbReference>
<dbReference type="SUPFAM" id="SSF46689">
    <property type="entry name" value="Homeodomain-like"/>
    <property type="match status" value="1"/>
</dbReference>
<sequence length="137" mass="16078">MPRHEPQHDMFASEPLDPSVLAHSSDVSDEQRQWPAMLLELHGVIQATLDKHNIDTPELPLAMVLDISEYMGGMQVYMPRGVRLRQQIRDMEIWKAFNGSNVHQLARHYKVTDKTIYEVCRRMRKIEQQRRQPDLFG</sequence>
<evidence type="ECO:0000313" key="2">
    <source>
        <dbReference type="EMBL" id="SGY85162.1"/>
    </source>
</evidence>
<dbReference type="Gene3D" id="1.10.10.60">
    <property type="entry name" value="Homeodomain-like"/>
    <property type="match status" value="1"/>
</dbReference>
<dbReference type="EMBL" id="FPLJ01000022">
    <property type="protein sequence ID" value="SGY85162.1"/>
    <property type="molecule type" value="Genomic_DNA"/>
</dbReference>
<proteinExistence type="predicted"/>
<dbReference type="InterPro" id="IPR052411">
    <property type="entry name" value="c-mor_Regulatory_Protein"/>
</dbReference>